<proteinExistence type="predicted"/>
<accession>A0A538U587</accession>
<evidence type="ECO:0000313" key="5">
    <source>
        <dbReference type="Proteomes" id="UP000319771"/>
    </source>
</evidence>
<dbReference type="SMART" id="SM00028">
    <property type="entry name" value="TPR"/>
    <property type="match status" value="2"/>
</dbReference>
<feature type="transmembrane region" description="Helical" evidence="3">
    <location>
        <begin position="46"/>
        <end position="74"/>
    </location>
</feature>
<evidence type="ECO:0000313" key="4">
    <source>
        <dbReference type="EMBL" id="TMQ71053.1"/>
    </source>
</evidence>
<sequence length="494" mass="53570">FILQGLFLGLLATGLILVLVHQGELRHIWEERLRRVVSPTSARLWGWALLVLPFTVGLGLALPALAFLGLLWPVLAKRERVVVVALTLALVAAPFSGLLIGRLAIPLRDDRGPLLGIAGLPEESWSAPRQAVIERLAREHAEDPYVLFGLAWFSCKGGDLAKAEEAYRGALARWPADPRVLNNLGNVRAARGDFGEAMDLYREAVSADPQDAAAYFNESQILTRQFDYHAASDAAARASALDFDLVKGQQARGTEDGVVPLADRWLSPKTLWQRVLAQDDAGAVVPVLPFAWRERIETSGAPFAAVALALGIAGPLLGWRLHRSMPLRACRNCGRVICRCCARRRREQALCEACAGQESRAESPEFVKVLLGRERGRVERRRRLARTALATLVPGYGLLAFQAVASVVFILTAMATLVAPWLGARAPFAYQPGPGPTDNHAFILGTIMALILLDLASLLGYVTRTARASAQAATTRAPVRSRPTPARPPTARAA</sequence>
<gene>
    <name evidence="4" type="ORF">E6K81_11025</name>
</gene>
<dbReference type="InterPro" id="IPR019734">
    <property type="entry name" value="TPR_rpt"/>
</dbReference>
<reference evidence="4 5" key="1">
    <citation type="journal article" date="2019" name="Nat. Microbiol.">
        <title>Mediterranean grassland soil C-N compound turnover is dependent on rainfall and depth, and is mediated by genomically divergent microorganisms.</title>
        <authorList>
            <person name="Diamond S."/>
            <person name="Andeer P.F."/>
            <person name="Li Z."/>
            <person name="Crits-Christoph A."/>
            <person name="Burstein D."/>
            <person name="Anantharaman K."/>
            <person name="Lane K.R."/>
            <person name="Thomas B.C."/>
            <person name="Pan C."/>
            <person name="Northen T.R."/>
            <person name="Banfield J.F."/>
        </authorList>
    </citation>
    <scope>NUCLEOTIDE SEQUENCE [LARGE SCALE GENOMIC DNA]</scope>
    <source>
        <strain evidence="4">WS_11</strain>
    </source>
</reference>
<feature type="region of interest" description="Disordered" evidence="2">
    <location>
        <begin position="472"/>
        <end position="494"/>
    </location>
</feature>
<feature type="transmembrane region" description="Helical" evidence="3">
    <location>
        <begin position="442"/>
        <end position="462"/>
    </location>
</feature>
<organism evidence="4 5">
    <name type="scientific">Eiseniibacteriota bacterium</name>
    <dbReference type="NCBI Taxonomy" id="2212470"/>
    <lineage>
        <taxon>Bacteria</taxon>
        <taxon>Candidatus Eiseniibacteriota</taxon>
    </lineage>
</organism>
<keyword evidence="3" id="KW-1133">Transmembrane helix</keyword>
<protein>
    <submittedName>
        <fullName evidence="4">Tetratricopeptide repeat protein</fullName>
    </submittedName>
</protein>
<dbReference type="PROSITE" id="PS50005">
    <property type="entry name" value="TPR"/>
    <property type="match status" value="1"/>
</dbReference>
<name>A0A538U587_UNCEI</name>
<feature type="non-terminal residue" evidence="4">
    <location>
        <position position="1"/>
    </location>
</feature>
<feature type="transmembrane region" description="Helical" evidence="3">
    <location>
        <begin position="300"/>
        <end position="319"/>
    </location>
</feature>
<dbReference type="PROSITE" id="PS50293">
    <property type="entry name" value="TPR_REGION"/>
    <property type="match status" value="1"/>
</dbReference>
<dbReference type="AlphaFoldDB" id="A0A538U587"/>
<feature type="transmembrane region" description="Helical" evidence="3">
    <location>
        <begin position="389"/>
        <end position="422"/>
    </location>
</feature>
<evidence type="ECO:0000256" key="3">
    <source>
        <dbReference type="SAM" id="Phobius"/>
    </source>
</evidence>
<keyword evidence="3" id="KW-0812">Transmembrane</keyword>
<dbReference type="SUPFAM" id="SSF48452">
    <property type="entry name" value="TPR-like"/>
    <property type="match status" value="1"/>
</dbReference>
<dbReference type="Proteomes" id="UP000319771">
    <property type="component" value="Unassembled WGS sequence"/>
</dbReference>
<keyword evidence="1" id="KW-0802">TPR repeat</keyword>
<feature type="transmembrane region" description="Helical" evidence="3">
    <location>
        <begin position="81"/>
        <end position="105"/>
    </location>
</feature>
<comment type="caution">
    <text evidence="4">The sequence shown here is derived from an EMBL/GenBank/DDBJ whole genome shotgun (WGS) entry which is preliminary data.</text>
</comment>
<keyword evidence="3" id="KW-0472">Membrane</keyword>
<evidence type="ECO:0000256" key="2">
    <source>
        <dbReference type="SAM" id="MobiDB-lite"/>
    </source>
</evidence>
<dbReference type="InterPro" id="IPR011990">
    <property type="entry name" value="TPR-like_helical_dom_sf"/>
</dbReference>
<dbReference type="EMBL" id="VBPB01000187">
    <property type="protein sequence ID" value="TMQ71053.1"/>
    <property type="molecule type" value="Genomic_DNA"/>
</dbReference>
<evidence type="ECO:0000256" key="1">
    <source>
        <dbReference type="PROSITE-ProRule" id="PRU00339"/>
    </source>
</evidence>
<feature type="repeat" description="TPR" evidence="1">
    <location>
        <begin position="178"/>
        <end position="211"/>
    </location>
</feature>
<dbReference type="Gene3D" id="1.25.40.10">
    <property type="entry name" value="Tetratricopeptide repeat domain"/>
    <property type="match status" value="1"/>
</dbReference>
<dbReference type="Pfam" id="PF13432">
    <property type="entry name" value="TPR_16"/>
    <property type="match status" value="1"/>
</dbReference>